<gene>
    <name evidence="4" type="ORF">BDK89_1578</name>
</gene>
<evidence type="ECO:0000256" key="1">
    <source>
        <dbReference type="ARBA" id="ARBA00023125"/>
    </source>
</evidence>
<keyword evidence="1 2" id="KW-0238">DNA-binding</keyword>
<evidence type="ECO:0000313" key="5">
    <source>
        <dbReference type="Proteomes" id="UP000294558"/>
    </source>
</evidence>
<dbReference type="AlphaFoldDB" id="A0A4R7I0D7"/>
<dbReference type="PANTHER" id="PTHR30055:SF148">
    <property type="entry name" value="TETR-FAMILY TRANSCRIPTIONAL REGULATOR"/>
    <property type="match status" value="1"/>
</dbReference>
<dbReference type="PANTHER" id="PTHR30055">
    <property type="entry name" value="HTH-TYPE TRANSCRIPTIONAL REGULATOR RUTR"/>
    <property type="match status" value="1"/>
</dbReference>
<accession>A0A4R7I0D7</accession>
<evidence type="ECO:0000259" key="3">
    <source>
        <dbReference type="PROSITE" id="PS50977"/>
    </source>
</evidence>
<dbReference type="InterPro" id="IPR009057">
    <property type="entry name" value="Homeodomain-like_sf"/>
</dbReference>
<keyword evidence="5" id="KW-1185">Reference proteome</keyword>
<sequence length="194" mass="21714">MVPTARTRGGSAPDPTVRTRVLEAFVDQVEQHGLPNVSIEQVARQAGVSKVTLYKRWPTRRELVVDAFRLVSRAAPDLADYDTARGVFDAIFARADESAQHLQMRQLTAELVAASEYDDVAQRVLFERQAMWRTFIRDVIELGKRTGEVPASRDPDALVEVIVSITTSGYLIRDRTTDQMAALAWRVMTADDPL</sequence>
<dbReference type="SUPFAM" id="SSF48498">
    <property type="entry name" value="Tetracyclin repressor-like, C-terminal domain"/>
    <property type="match status" value="1"/>
</dbReference>
<dbReference type="GO" id="GO:0003700">
    <property type="term" value="F:DNA-binding transcription factor activity"/>
    <property type="evidence" value="ECO:0007669"/>
    <property type="project" value="TreeGrafter"/>
</dbReference>
<dbReference type="GO" id="GO:0000976">
    <property type="term" value="F:transcription cis-regulatory region binding"/>
    <property type="evidence" value="ECO:0007669"/>
    <property type="project" value="TreeGrafter"/>
</dbReference>
<evidence type="ECO:0000256" key="2">
    <source>
        <dbReference type="PROSITE-ProRule" id="PRU00335"/>
    </source>
</evidence>
<dbReference type="SUPFAM" id="SSF46689">
    <property type="entry name" value="Homeodomain-like"/>
    <property type="match status" value="1"/>
</dbReference>
<dbReference type="InterPro" id="IPR036271">
    <property type="entry name" value="Tet_transcr_reg_TetR-rel_C_sf"/>
</dbReference>
<name>A0A4R7I0D7_9ACTN</name>
<dbReference type="InterPro" id="IPR050109">
    <property type="entry name" value="HTH-type_TetR-like_transc_reg"/>
</dbReference>
<evidence type="ECO:0000313" key="4">
    <source>
        <dbReference type="EMBL" id="TDT15996.1"/>
    </source>
</evidence>
<dbReference type="RefSeq" id="WP_166657451.1">
    <property type="nucleotide sequence ID" value="NZ_JAVJPS010000040.1"/>
</dbReference>
<proteinExistence type="predicted"/>
<dbReference type="PROSITE" id="PS50977">
    <property type="entry name" value="HTH_TETR_2"/>
    <property type="match status" value="1"/>
</dbReference>
<dbReference type="InterPro" id="IPR001647">
    <property type="entry name" value="HTH_TetR"/>
</dbReference>
<protein>
    <submittedName>
        <fullName evidence="4">TetR family transcriptional regulator</fullName>
    </submittedName>
</protein>
<dbReference type="Proteomes" id="UP000294558">
    <property type="component" value="Unassembled WGS sequence"/>
</dbReference>
<dbReference type="Pfam" id="PF00440">
    <property type="entry name" value="TetR_N"/>
    <property type="match status" value="1"/>
</dbReference>
<reference evidence="4 5" key="1">
    <citation type="submission" date="2019-03" db="EMBL/GenBank/DDBJ databases">
        <title>Sequencing the genomes of 1000 actinobacteria strains.</title>
        <authorList>
            <person name="Klenk H.-P."/>
        </authorList>
    </citation>
    <scope>NUCLEOTIDE SEQUENCE [LARGE SCALE GENOMIC DNA]</scope>
    <source>
        <strain evidence="4 5">DSM 18936</strain>
    </source>
</reference>
<organism evidence="4 5">
    <name type="scientific">Ilumatobacter fluminis</name>
    <dbReference type="NCBI Taxonomy" id="467091"/>
    <lineage>
        <taxon>Bacteria</taxon>
        <taxon>Bacillati</taxon>
        <taxon>Actinomycetota</taxon>
        <taxon>Acidimicrobiia</taxon>
        <taxon>Acidimicrobiales</taxon>
        <taxon>Ilumatobacteraceae</taxon>
        <taxon>Ilumatobacter</taxon>
    </lineage>
</organism>
<comment type="caution">
    <text evidence="4">The sequence shown here is derived from an EMBL/GenBank/DDBJ whole genome shotgun (WGS) entry which is preliminary data.</text>
</comment>
<feature type="domain" description="HTH tetR-type" evidence="3">
    <location>
        <begin position="15"/>
        <end position="75"/>
    </location>
</feature>
<dbReference type="EMBL" id="SOAU01000001">
    <property type="protein sequence ID" value="TDT15996.1"/>
    <property type="molecule type" value="Genomic_DNA"/>
</dbReference>
<feature type="DNA-binding region" description="H-T-H motif" evidence="2">
    <location>
        <begin position="38"/>
        <end position="57"/>
    </location>
</feature>
<dbReference type="Gene3D" id="1.10.357.10">
    <property type="entry name" value="Tetracycline Repressor, domain 2"/>
    <property type="match status" value="1"/>
</dbReference>